<reference evidence="2 3" key="1">
    <citation type="submission" date="2023-03" db="EMBL/GenBank/DDBJ databases">
        <title>NovoSphingobium album sp. nov. isolated from polycyclic aromatic hydrocarbons- and heavy-metal polluted soil.</title>
        <authorList>
            <person name="Liu Z."/>
            <person name="Wang K."/>
        </authorList>
    </citation>
    <scope>NUCLEOTIDE SEQUENCE [LARGE SCALE GENOMIC DNA]</scope>
    <source>
        <strain evidence="2 3">H3SJ31-1</strain>
    </source>
</reference>
<sequence>MILNICPDCFEADGLQRKIISVRKAVSTGPCDMHPSKKGIPIEELAQIIDPVFRDLYWGGPDDGSVWSANRGSVLVDTLYELTGAIDDTILDELIAALCDQDFYRPQKGEEPYYDEDVRYVLQDDHEGTHFANWQNFQRSLMFESRFFNPDAERALNDIFHGMQQLRDANGRGPVYLIEPGTPEAHFFRARVANEYEDFRRIEANLARDLGPPPERLRKAGRLNPAGISGFYGAFDLATCIAELRPSVGGKVISARFKLEREICVLDMTRFVDKPRTVNHFASGARKRARQWAFMETFMKEIARPVSPGTEHLEYLSTQAVAEFLNKRFQLSFAGRRRHIDAVIFKSAQRPEGKNIVLLGDAALVGPAKGSAKAETARTLEAVEQAHDDFESWFDHAVEESRKVKPASLTPEPETVRWTKISGAQFTPEDLTPGTFHDDEFDQ</sequence>
<dbReference type="EMBL" id="JARESE010000068">
    <property type="protein sequence ID" value="MDE8653897.1"/>
    <property type="molecule type" value="Genomic_DNA"/>
</dbReference>
<dbReference type="RefSeq" id="WP_275230018.1">
    <property type="nucleotide sequence ID" value="NZ_JARESE010000068.1"/>
</dbReference>
<organism evidence="2 3">
    <name type="scientific">Novosphingobium album</name>
    <name type="common">ex Liu et al. 2023</name>
    <dbReference type="NCBI Taxonomy" id="3031130"/>
    <lineage>
        <taxon>Bacteria</taxon>
        <taxon>Pseudomonadati</taxon>
        <taxon>Pseudomonadota</taxon>
        <taxon>Alphaproteobacteria</taxon>
        <taxon>Sphingomonadales</taxon>
        <taxon>Sphingomonadaceae</taxon>
        <taxon>Novosphingobium</taxon>
    </lineage>
</organism>
<evidence type="ECO:0000313" key="3">
    <source>
        <dbReference type="Proteomes" id="UP001216253"/>
    </source>
</evidence>
<evidence type="ECO:0000313" key="2">
    <source>
        <dbReference type="EMBL" id="MDE8653897.1"/>
    </source>
</evidence>
<gene>
    <name evidence="2" type="ORF">PYV00_19585</name>
</gene>
<protein>
    <submittedName>
        <fullName evidence="2">RES domain-containing protein</fullName>
    </submittedName>
</protein>
<dbReference type="Pfam" id="PF08808">
    <property type="entry name" value="RES"/>
    <property type="match status" value="1"/>
</dbReference>
<dbReference type="InterPro" id="IPR014914">
    <property type="entry name" value="RES_dom"/>
</dbReference>
<comment type="caution">
    <text evidence="2">The sequence shown here is derived from an EMBL/GenBank/DDBJ whole genome shotgun (WGS) entry which is preliminary data.</text>
</comment>
<proteinExistence type="predicted"/>
<accession>A0ABT5WVL0</accession>
<keyword evidence="3" id="KW-1185">Reference proteome</keyword>
<evidence type="ECO:0000259" key="1">
    <source>
        <dbReference type="SMART" id="SM00953"/>
    </source>
</evidence>
<feature type="domain" description="RES" evidence="1">
    <location>
        <begin position="206"/>
        <end position="370"/>
    </location>
</feature>
<dbReference type="Proteomes" id="UP001216253">
    <property type="component" value="Unassembled WGS sequence"/>
</dbReference>
<name>A0ABT5WVL0_9SPHN</name>
<dbReference type="SMART" id="SM00953">
    <property type="entry name" value="RES"/>
    <property type="match status" value="1"/>
</dbReference>